<evidence type="ECO:0000313" key="3">
    <source>
        <dbReference type="EnsemblPlants" id="Ma08_p27310.1"/>
    </source>
</evidence>
<protein>
    <submittedName>
        <fullName evidence="2">(wild Malaysian banana) hypothetical protein</fullName>
    </submittedName>
</protein>
<feature type="transmembrane region" description="Helical" evidence="1">
    <location>
        <begin position="227"/>
        <end position="247"/>
    </location>
</feature>
<dbReference type="PANTHER" id="PTHR31133">
    <property type="entry name" value="MEMBRANE PROTEIN"/>
    <property type="match status" value="1"/>
</dbReference>
<reference evidence="2" key="1">
    <citation type="submission" date="2021-03" db="EMBL/GenBank/DDBJ databases">
        <authorList>
            <consortium name="Genoscope - CEA"/>
            <person name="William W."/>
        </authorList>
    </citation>
    <scope>NUCLEOTIDE SEQUENCE</scope>
    <source>
        <strain evidence="2">Doubled-haploid Pahang</strain>
    </source>
</reference>
<gene>
    <name evidence="2" type="ORF">GSMUA_88090.1</name>
</gene>
<name>A0A804KBB5_MUSAM</name>
<dbReference type="InterPro" id="IPR040229">
    <property type="entry name" value="At3g27390-like"/>
</dbReference>
<organism evidence="3 4">
    <name type="scientific">Musa acuminata subsp. malaccensis</name>
    <name type="common">Wild banana</name>
    <name type="synonym">Musa malaccensis</name>
    <dbReference type="NCBI Taxonomy" id="214687"/>
    <lineage>
        <taxon>Eukaryota</taxon>
        <taxon>Viridiplantae</taxon>
        <taxon>Streptophyta</taxon>
        <taxon>Embryophyta</taxon>
        <taxon>Tracheophyta</taxon>
        <taxon>Spermatophyta</taxon>
        <taxon>Magnoliopsida</taxon>
        <taxon>Liliopsida</taxon>
        <taxon>Zingiberales</taxon>
        <taxon>Musaceae</taxon>
        <taxon>Musa</taxon>
    </lineage>
</organism>
<evidence type="ECO:0000256" key="1">
    <source>
        <dbReference type="SAM" id="Phobius"/>
    </source>
</evidence>
<dbReference type="OMA" id="FWILLWP"/>
<evidence type="ECO:0000313" key="4">
    <source>
        <dbReference type="Proteomes" id="UP000012960"/>
    </source>
</evidence>
<keyword evidence="1" id="KW-1133">Transmembrane helix</keyword>
<feature type="transmembrane region" description="Helical" evidence="1">
    <location>
        <begin position="183"/>
        <end position="206"/>
    </location>
</feature>
<dbReference type="Gramene" id="Ma08_t27310.1">
    <property type="protein sequence ID" value="Ma08_p27310.1"/>
    <property type="gene ID" value="Ma08_g27310"/>
</dbReference>
<feature type="transmembrane region" description="Helical" evidence="1">
    <location>
        <begin position="79"/>
        <end position="110"/>
    </location>
</feature>
<dbReference type="EMBL" id="HG996472">
    <property type="protein sequence ID" value="CAG1832889.1"/>
    <property type="molecule type" value="Genomic_DNA"/>
</dbReference>
<feature type="transmembrane region" description="Helical" evidence="1">
    <location>
        <begin position="280"/>
        <end position="300"/>
    </location>
</feature>
<dbReference type="AlphaFoldDB" id="A0A804KBB5"/>
<reference evidence="3" key="2">
    <citation type="submission" date="2021-05" db="UniProtKB">
        <authorList>
            <consortium name="EnsemblPlants"/>
        </authorList>
    </citation>
    <scope>IDENTIFICATION</scope>
    <source>
        <strain evidence="3">subsp. malaccensis</strain>
    </source>
</reference>
<keyword evidence="1" id="KW-0472">Membrane</keyword>
<evidence type="ECO:0000313" key="2">
    <source>
        <dbReference type="EMBL" id="CAG1832889.1"/>
    </source>
</evidence>
<dbReference type="EnsemblPlants" id="Ma08_t27310.1">
    <property type="protein sequence ID" value="Ma08_p27310.1"/>
    <property type="gene ID" value="Ma08_g27310"/>
</dbReference>
<proteinExistence type="predicted"/>
<accession>A0A804KBB5</accession>
<keyword evidence="4" id="KW-1185">Reference proteome</keyword>
<dbReference type="PANTHER" id="PTHR31133:SF9">
    <property type="entry name" value="TRANSMEMBRANE PROTEIN"/>
    <property type="match status" value="1"/>
</dbReference>
<keyword evidence="1" id="KW-0812">Transmembrane</keyword>
<sequence length="598" mass="66256">MDVPEGLISRLCHLLAFLPFFLLLLLLAVVKAAFIAPIVFVTVLVGNTALILGLYPLHAVWTCYCIARTKRFGSLLKVLILLLMPVPILLWPLSALIGTILAGLGFAIALPLMATFEAVREGVPNKLSECFTAGTWSSIKGGFTIVRDFKDICFHSYFSVMDGLLEAGGETIMVLRISQVPGYILAGILGMLIDVPMISLIVLYKVPIMLFKGWRQLIQDLIGRSGPFLESVCVPFAGLLILLWPVAVGLTSIAGILSSLSLGCYAAAVAYQENSTTSGILYVIAVISMFDEFTNDFLYLREGSCFPRPKYRKAAISRSASLPIKRAPTRDESFPLKRPLIKTASMKMQELKAIVIWDNFFMACESVGKELIRAGAIRISDLEEWQNSKNKTINIGIPSYVFLQCFVRSIKSGSVGFVMRDNVELTYINRPEGRVFDWLFEPMTLLKEQIKAANLESTEEEYLYKLALYCGDARMMTSCQNGGVAPADVVKRAQLEGLSRRLQGFSLTISRMPTFRRRFEAVVKALLQEAWQGLQKNDSMVDQAVDVIPEGSSSGRMIPLVLHRDKGILGSLSYRFLRGAVFSVLYAGRSRQVLVSVF</sequence>
<dbReference type="Proteomes" id="UP000012960">
    <property type="component" value="Unplaced"/>
</dbReference>
<dbReference type="InParanoid" id="A0A804KBB5"/>